<name>A0ABM9G3R8_9BACL</name>
<dbReference type="Gene3D" id="2.30.38.10">
    <property type="entry name" value="Luciferase, Domain 3"/>
    <property type="match status" value="1"/>
</dbReference>
<dbReference type="PROSITE" id="PS00455">
    <property type="entry name" value="AMP_BINDING"/>
    <property type="match status" value="1"/>
</dbReference>
<dbReference type="EMBL" id="CALYLO010000005">
    <property type="protein sequence ID" value="CAH8246372.1"/>
    <property type="molecule type" value="Genomic_DNA"/>
</dbReference>
<evidence type="ECO:0000259" key="5">
    <source>
        <dbReference type="Pfam" id="PF00501"/>
    </source>
</evidence>
<dbReference type="NCBIfam" id="TIGR01733">
    <property type="entry name" value="AA-adenyl-dom"/>
    <property type="match status" value="1"/>
</dbReference>
<dbReference type="InterPro" id="IPR020845">
    <property type="entry name" value="AMP-binding_CS"/>
</dbReference>
<dbReference type="SUPFAM" id="SSF56801">
    <property type="entry name" value="Acetyl-CoA synthetase-like"/>
    <property type="match status" value="1"/>
</dbReference>
<feature type="domain" description="AMP-dependent synthetase/ligase" evidence="5">
    <location>
        <begin position="1"/>
        <end position="325"/>
    </location>
</feature>
<dbReference type="RefSeq" id="WP_249724752.1">
    <property type="nucleotide sequence ID" value="NZ_AP031292.1"/>
</dbReference>
<dbReference type="InterPro" id="IPR045851">
    <property type="entry name" value="AMP-bd_C_sf"/>
</dbReference>
<feature type="region of interest" description="Disordered" evidence="4">
    <location>
        <begin position="89"/>
        <end position="110"/>
    </location>
</feature>
<gene>
    <name evidence="6" type="ORF">WJ0W_003607</name>
</gene>
<keyword evidence="2" id="KW-0677">Repeat</keyword>
<keyword evidence="3" id="KW-0045">Antibiotic biosynthesis</keyword>
<accession>A0ABM9G3R8</accession>
<dbReference type="Proteomes" id="UP001154322">
    <property type="component" value="Unassembled WGS sequence"/>
</dbReference>
<organism evidence="6 7">
    <name type="scientific">Paenibacillus melissococcoides</name>
    <dbReference type="NCBI Taxonomy" id="2912268"/>
    <lineage>
        <taxon>Bacteria</taxon>
        <taxon>Bacillati</taxon>
        <taxon>Bacillota</taxon>
        <taxon>Bacilli</taxon>
        <taxon>Bacillales</taxon>
        <taxon>Paenibacillaceae</taxon>
        <taxon>Paenibacillus</taxon>
    </lineage>
</organism>
<dbReference type="InterPro" id="IPR010071">
    <property type="entry name" value="AA_adenyl_dom"/>
</dbReference>
<proteinExistence type="inferred from homology"/>
<dbReference type="Gene3D" id="3.30.300.30">
    <property type="match status" value="1"/>
</dbReference>
<dbReference type="InterPro" id="IPR000873">
    <property type="entry name" value="AMP-dep_synth/lig_dom"/>
</dbReference>
<evidence type="ECO:0000256" key="3">
    <source>
        <dbReference type="ARBA" id="ARBA00023194"/>
    </source>
</evidence>
<dbReference type="Gene3D" id="3.40.50.980">
    <property type="match status" value="2"/>
</dbReference>
<evidence type="ECO:0000256" key="2">
    <source>
        <dbReference type="ARBA" id="ARBA00022737"/>
    </source>
</evidence>
<reference evidence="6" key="1">
    <citation type="submission" date="2022-06" db="EMBL/GenBank/DDBJ databases">
        <authorList>
            <person name="Dietemann V."/>
            <person name="Ory F."/>
            <person name="Dainat B."/>
            <person name="Oberhansli S."/>
        </authorList>
    </citation>
    <scope>NUCLEOTIDE SEQUENCE</scope>
    <source>
        <strain evidence="6">Ena-SAMPLE-TAB-26-04-2022-14:26:32:270-5432</strain>
    </source>
</reference>
<comment type="caution">
    <text evidence="6">The sequence shown here is derived from an EMBL/GenBank/DDBJ whole genome shotgun (WGS) entry which is preliminary data.</text>
</comment>
<dbReference type="PANTHER" id="PTHR45527">
    <property type="entry name" value="NONRIBOSOMAL PEPTIDE SYNTHETASE"/>
    <property type="match status" value="1"/>
</dbReference>
<dbReference type="PANTHER" id="PTHR45527:SF1">
    <property type="entry name" value="FATTY ACID SYNTHASE"/>
    <property type="match status" value="1"/>
</dbReference>
<evidence type="ECO:0000313" key="6">
    <source>
        <dbReference type="EMBL" id="CAH8246372.1"/>
    </source>
</evidence>
<protein>
    <submittedName>
        <fullName evidence="6">Amino acid adenylation domain-containing protein</fullName>
    </submittedName>
</protein>
<evidence type="ECO:0000313" key="7">
    <source>
        <dbReference type="Proteomes" id="UP001154322"/>
    </source>
</evidence>
<evidence type="ECO:0000256" key="4">
    <source>
        <dbReference type="SAM" id="MobiDB-lite"/>
    </source>
</evidence>
<comment type="similarity">
    <text evidence="1">Belongs to the ATP-dependent AMP-binding enzyme family.</text>
</comment>
<sequence length="452" mass="48490">MSYSELDAWSDRLAALMSARGLGPDAAAGLLMPRSPELVACILAILKLGSAYVPLDLANSDDRLCFMIKDADLRLLCTREEYISRVPGDSPLLLDKEPGEGSGDLSAAGASAPSSQAYIMYTSGSTGKPKGCKISHQNVINLVFGQDFIDFGAHKVILQAASPAFDVSTFEIWGPLLHGGTLVLPGEGDLLDAGRLKRLLAEEKVQSMVLTSSLFNRLCDRDPGTFGALSHLIVGGEALSVPHIAKAMNANPGLRLINGYGPAENSFLTTTHLIAPADLARERIPIGKPVGNSRVYIVDKGMNLLPAGAIGELCVSGDGVGMGYHERPEQTAQQFLQDRFVPGGRMYRTGDLAQWLPDGTIDYLGRLDTEVKVRGYRVELGEIERALMRLPGLRQAAVQFRQVGMERHVCAYYVSSGASRSGERKMERACAGPAAQRAGGSGCLHLRLCARH</sequence>
<dbReference type="Pfam" id="PF00501">
    <property type="entry name" value="AMP-binding"/>
    <property type="match status" value="1"/>
</dbReference>
<keyword evidence="7" id="KW-1185">Reference proteome</keyword>
<evidence type="ECO:0000256" key="1">
    <source>
        <dbReference type="ARBA" id="ARBA00006432"/>
    </source>
</evidence>